<name>A0AAD8KSP8_TARER</name>
<comment type="caution">
    <text evidence="2">The sequence shown here is derived from an EMBL/GenBank/DDBJ whole genome shotgun (WGS) entry which is preliminary data.</text>
</comment>
<feature type="domain" description="DUF4371" evidence="1">
    <location>
        <begin position="1"/>
        <end position="94"/>
    </location>
</feature>
<evidence type="ECO:0000259" key="1">
    <source>
        <dbReference type="Pfam" id="PF14291"/>
    </source>
</evidence>
<dbReference type="Proteomes" id="UP001229421">
    <property type="component" value="Unassembled WGS sequence"/>
</dbReference>
<dbReference type="EMBL" id="JAUHHV010000005">
    <property type="protein sequence ID" value="KAK1425020.1"/>
    <property type="molecule type" value="Genomic_DNA"/>
</dbReference>
<dbReference type="Pfam" id="PF14291">
    <property type="entry name" value="DUF4371"/>
    <property type="match status" value="1"/>
</dbReference>
<evidence type="ECO:0000313" key="2">
    <source>
        <dbReference type="EMBL" id="KAK1425020.1"/>
    </source>
</evidence>
<accession>A0AAD8KSP8</accession>
<dbReference type="PANTHER" id="PTHR45749">
    <property type="match status" value="1"/>
</dbReference>
<protein>
    <recommendedName>
        <fullName evidence="1">DUF4371 domain-containing protein</fullName>
    </recommendedName>
</protein>
<organism evidence="2 3">
    <name type="scientific">Tagetes erecta</name>
    <name type="common">African marigold</name>
    <dbReference type="NCBI Taxonomy" id="13708"/>
    <lineage>
        <taxon>Eukaryota</taxon>
        <taxon>Viridiplantae</taxon>
        <taxon>Streptophyta</taxon>
        <taxon>Embryophyta</taxon>
        <taxon>Tracheophyta</taxon>
        <taxon>Spermatophyta</taxon>
        <taxon>Magnoliopsida</taxon>
        <taxon>eudicotyledons</taxon>
        <taxon>Gunneridae</taxon>
        <taxon>Pentapetalae</taxon>
        <taxon>asterids</taxon>
        <taxon>campanulids</taxon>
        <taxon>Asterales</taxon>
        <taxon>Asteraceae</taxon>
        <taxon>Asteroideae</taxon>
        <taxon>Heliantheae alliance</taxon>
        <taxon>Tageteae</taxon>
        <taxon>Tagetes</taxon>
    </lineage>
</organism>
<dbReference type="PANTHER" id="PTHR45749:SF34">
    <property type="entry name" value="ZINC FINGER MYM-TYPE PROTEIN 1-LIKE"/>
    <property type="match status" value="1"/>
</dbReference>
<keyword evidence="3" id="KW-1185">Reference proteome</keyword>
<reference evidence="2" key="1">
    <citation type="journal article" date="2023" name="bioRxiv">
        <title>Improved chromosome-level genome assembly for marigold (Tagetes erecta).</title>
        <authorList>
            <person name="Jiang F."/>
            <person name="Yuan L."/>
            <person name="Wang S."/>
            <person name="Wang H."/>
            <person name="Xu D."/>
            <person name="Wang A."/>
            <person name="Fan W."/>
        </authorList>
    </citation>
    <scope>NUCLEOTIDE SEQUENCE</scope>
    <source>
        <strain evidence="2">WSJ</strain>
        <tissue evidence="2">Leaf</tissue>
    </source>
</reference>
<dbReference type="AlphaFoldDB" id="A0AAD8KSP8"/>
<evidence type="ECO:0000313" key="3">
    <source>
        <dbReference type="Proteomes" id="UP001229421"/>
    </source>
</evidence>
<dbReference type="InterPro" id="IPR025398">
    <property type="entry name" value="DUF4371"/>
</dbReference>
<sequence>MTAPSIQNEICNCFAEEVLKKIFEEFGDDVFSILVDESRDISKKEQMVVVLRYVDKYGFVKERFIGLVHVMKTTALSLKYAIDELFARYNLIRESQRERLGLDPKV</sequence>
<proteinExistence type="predicted"/>
<gene>
    <name evidence="2" type="ORF">QVD17_20362</name>
</gene>